<feature type="region of interest" description="Actin-binding" evidence="9">
    <location>
        <begin position="562"/>
        <end position="584"/>
    </location>
</feature>
<protein>
    <submittedName>
        <fullName evidence="12">Myosin VC</fullName>
    </submittedName>
</protein>
<dbReference type="SUPFAM" id="SSF52540">
    <property type="entry name" value="P-loop containing nucleoside triphosphate hydrolases"/>
    <property type="match status" value="1"/>
</dbReference>
<keyword evidence="4 9" id="KW-0067">ATP-binding</keyword>
<dbReference type="PROSITE" id="PS51456">
    <property type="entry name" value="MYOSIN_MOTOR"/>
    <property type="match status" value="1"/>
</dbReference>
<evidence type="ECO:0000256" key="4">
    <source>
        <dbReference type="ARBA" id="ARBA00022840"/>
    </source>
</evidence>
<dbReference type="InterPro" id="IPR000048">
    <property type="entry name" value="IQ_motif_EF-hand-BS"/>
</dbReference>
<dbReference type="Pfam" id="PF01843">
    <property type="entry name" value="DIL"/>
    <property type="match status" value="1"/>
</dbReference>
<evidence type="ECO:0000256" key="8">
    <source>
        <dbReference type="ARBA" id="ARBA00023203"/>
    </source>
</evidence>
<evidence type="ECO:0000256" key="1">
    <source>
        <dbReference type="ARBA" id="ARBA00008314"/>
    </source>
</evidence>
<gene>
    <name evidence="12" type="primary">MYO5C</name>
</gene>
<dbReference type="Gene3D" id="1.20.5.190">
    <property type="match status" value="1"/>
</dbReference>
<reference evidence="12" key="1">
    <citation type="submission" date="2025-08" db="UniProtKB">
        <authorList>
            <consortium name="Ensembl"/>
        </authorList>
    </citation>
    <scope>IDENTIFICATION</scope>
</reference>
<feature type="binding site" evidence="9">
    <location>
        <begin position="168"/>
        <end position="175"/>
    </location>
    <ligand>
        <name>ATP</name>
        <dbReference type="ChEBI" id="CHEBI:30616"/>
    </ligand>
</feature>
<evidence type="ECO:0000259" key="11">
    <source>
        <dbReference type="PROSITE" id="PS51456"/>
    </source>
</evidence>
<keyword evidence="3 9" id="KW-0547">Nucleotide-binding</keyword>
<dbReference type="FunFam" id="3.40.850.10:FF:000089">
    <property type="entry name" value="Myosin VC"/>
    <property type="match status" value="1"/>
</dbReference>
<dbReference type="Ensembl" id="ENSCCET00000022971.1">
    <property type="protein sequence ID" value="ENSCCEP00000014781.1"/>
    <property type="gene ID" value="ENSCCEG00000013017.1"/>
</dbReference>
<keyword evidence="7 9" id="KW-0505">Motor protein</keyword>
<dbReference type="GO" id="GO:0005737">
    <property type="term" value="C:cytoplasm"/>
    <property type="evidence" value="ECO:0007669"/>
    <property type="project" value="TreeGrafter"/>
</dbReference>
<dbReference type="GO" id="GO:0051015">
    <property type="term" value="F:actin filament binding"/>
    <property type="evidence" value="ECO:0007669"/>
    <property type="project" value="TreeGrafter"/>
</dbReference>
<evidence type="ECO:0000256" key="3">
    <source>
        <dbReference type="ARBA" id="ARBA00022741"/>
    </source>
</evidence>
<reference evidence="12" key="2">
    <citation type="submission" date="2025-09" db="UniProtKB">
        <authorList>
            <consortium name="Ensembl"/>
        </authorList>
    </citation>
    <scope>IDENTIFICATION</scope>
</reference>
<dbReference type="Gene3D" id="1.20.58.530">
    <property type="match status" value="1"/>
</dbReference>
<dbReference type="PROSITE" id="PS51126">
    <property type="entry name" value="DILUTE"/>
    <property type="match status" value="1"/>
</dbReference>
<dbReference type="FunFam" id="1.20.58.530:FF:000002">
    <property type="entry name" value="Class V myosin"/>
    <property type="match status" value="1"/>
</dbReference>
<dbReference type="FunFam" id="3.30.70.1590:FF:000005">
    <property type="entry name" value="unconventional myosin-Vc"/>
    <property type="match status" value="1"/>
</dbReference>
<dbReference type="InterPro" id="IPR036103">
    <property type="entry name" value="MYSc_Myo5"/>
</dbReference>
<keyword evidence="13" id="KW-1185">Reference proteome</keyword>
<dbReference type="Pfam" id="PF00063">
    <property type="entry name" value="Myosin_head"/>
    <property type="match status" value="3"/>
</dbReference>
<dbReference type="AlphaFoldDB" id="A0A8C0V1B8"/>
<accession>A0A8C0V1B8</accession>
<keyword evidence="2" id="KW-0677">Repeat</keyword>
<evidence type="ECO:0000259" key="10">
    <source>
        <dbReference type="PROSITE" id="PS51126"/>
    </source>
</evidence>
<dbReference type="InterPro" id="IPR001609">
    <property type="entry name" value="Myosin_head_motor_dom-like"/>
</dbReference>
<dbReference type="PANTHER" id="PTHR13140:SF313">
    <property type="entry name" value="UNCONVENTIONAL MYOSIN-VC"/>
    <property type="match status" value="1"/>
</dbReference>
<feature type="domain" description="Myosin motor" evidence="11">
    <location>
        <begin position="74"/>
        <end position="683"/>
    </location>
</feature>
<dbReference type="PANTHER" id="PTHR13140">
    <property type="entry name" value="MYOSIN"/>
    <property type="match status" value="1"/>
</dbReference>
<name>A0A8C0V1B8_CYACU</name>
<evidence type="ECO:0000256" key="2">
    <source>
        <dbReference type="ARBA" id="ARBA00022737"/>
    </source>
</evidence>
<feature type="domain" description="Dilute" evidence="10">
    <location>
        <begin position="900"/>
        <end position="1182"/>
    </location>
</feature>
<dbReference type="GO" id="GO:0016020">
    <property type="term" value="C:membrane"/>
    <property type="evidence" value="ECO:0007669"/>
    <property type="project" value="TreeGrafter"/>
</dbReference>
<dbReference type="SMART" id="SM01132">
    <property type="entry name" value="DIL"/>
    <property type="match status" value="1"/>
</dbReference>
<organism evidence="12 13">
    <name type="scientific">Cyanistes caeruleus</name>
    <name type="common">Eurasian blue tit</name>
    <name type="synonym">Parus caeruleus</name>
    <dbReference type="NCBI Taxonomy" id="156563"/>
    <lineage>
        <taxon>Eukaryota</taxon>
        <taxon>Metazoa</taxon>
        <taxon>Chordata</taxon>
        <taxon>Craniata</taxon>
        <taxon>Vertebrata</taxon>
        <taxon>Euteleostomi</taxon>
        <taxon>Archelosauria</taxon>
        <taxon>Archosauria</taxon>
        <taxon>Dinosauria</taxon>
        <taxon>Saurischia</taxon>
        <taxon>Theropoda</taxon>
        <taxon>Coelurosauria</taxon>
        <taxon>Aves</taxon>
        <taxon>Neognathae</taxon>
        <taxon>Neoaves</taxon>
        <taxon>Telluraves</taxon>
        <taxon>Australaves</taxon>
        <taxon>Passeriformes</taxon>
        <taxon>Paridae</taxon>
        <taxon>Cyanistes</taxon>
    </lineage>
</organism>
<evidence type="ECO:0000256" key="6">
    <source>
        <dbReference type="ARBA" id="ARBA00023123"/>
    </source>
</evidence>
<dbReference type="InterPro" id="IPR036961">
    <property type="entry name" value="Kinesin_motor_dom_sf"/>
</dbReference>
<dbReference type="FunFam" id="1.10.10.820:FF:000001">
    <property type="entry name" value="Myosin heavy chain"/>
    <property type="match status" value="1"/>
</dbReference>
<comment type="similarity">
    <text evidence="1 9">Belongs to the TRAFAC class myosin-kinesin ATPase superfamily. Myosin family.</text>
</comment>
<dbReference type="InterPro" id="IPR027417">
    <property type="entry name" value="P-loop_NTPase"/>
</dbReference>
<dbReference type="InterPro" id="IPR002710">
    <property type="entry name" value="Dilute_dom"/>
</dbReference>
<dbReference type="SMART" id="SM00015">
    <property type="entry name" value="IQ"/>
    <property type="match status" value="1"/>
</dbReference>
<dbReference type="PROSITE" id="PS50096">
    <property type="entry name" value="IQ"/>
    <property type="match status" value="1"/>
</dbReference>
<proteinExistence type="inferred from homology"/>
<dbReference type="Gene3D" id="3.30.70.1590">
    <property type="match status" value="1"/>
</dbReference>
<dbReference type="Proteomes" id="UP000694410">
    <property type="component" value="Unplaced"/>
</dbReference>
<dbReference type="Gene3D" id="1.20.120.720">
    <property type="entry name" value="Myosin VI head, motor domain, U50 subdomain"/>
    <property type="match status" value="1"/>
</dbReference>
<keyword evidence="8 9" id="KW-0009">Actin-binding</keyword>
<dbReference type="GO" id="GO:0005524">
    <property type="term" value="F:ATP binding"/>
    <property type="evidence" value="ECO:0007669"/>
    <property type="project" value="UniProtKB-UniRule"/>
</dbReference>
<dbReference type="Pfam" id="PF00612">
    <property type="entry name" value="IQ"/>
    <property type="match status" value="1"/>
</dbReference>
<evidence type="ECO:0000313" key="13">
    <source>
        <dbReference type="Proteomes" id="UP000694410"/>
    </source>
</evidence>
<keyword evidence="5" id="KW-0175">Coiled coil</keyword>
<evidence type="ECO:0000256" key="5">
    <source>
        <dbReference type="ARBA" id="ARBA00023054"/>
    </source>
</evidence>
<dbReference type="SMART" id="SM00242">
    <property type="entry name" value="MYSc"/>
    <property type="match status" value="1"/>
</dbReference>
<keyword evidence="6 9" id="KW-0518">Myosin</keyword>
<sequence>MTNVNFSGKQLQQFSQYNRVWIPDKEEVWQSAEITKNYKAGDRFLHVQLEDGTELSYPVDLAALPPLRNPDILVGENDLTALSYLHEPAVLHNLKIRFVESKLIYTYSGIILVAINPYKQLPIYGDAIIHAYSGQNMGDMDPHIFAVAEEAYKQMARNNKNQSIIVSGESGAGKTVSARYTMRYFATVSKSSGNAHVEDKVLASNPITEAVGNAKTTRNDNSSRFGKYTEISFDRGYQIIGANMRTYLLEKSRVVFQSENERNYHIFYQLCASAMQPEYAHLKLGSAEEFNYTCMGGSTVIEGVDDRANMLETQKTFSLLGKFLGIHFHIFCELLEVNCDKMCRWLCHRKIVTTSETVVKPMTRAQAVNARDALAKKIYSHLFDFIVERINQALQFSGKQHTFIGVLDIYGFETFDVNSFEQFCINYANEKLQQQFNLHVFKLEQEEYMKEDIPWTLIDFYDNQPVIDLIEAKMGILELLDEECLLPHGKDENWLQKLYNNFVNKNALFEKPRMSNTSFIIQHFADKVEYKCEGFLEKNRDTVHEVLIEILKESKVCFRNSLSLLMVTLNATTPHYVRCIKPNDEKLPFEFDSKRVAQQLRACGVLETIRISAQSYPSRWTYIEFFSRYSILMTQQELSINDKKQICKIVLQRLIQDHNQYQFGRTKIFFRAGQVAYLEKLRSDKLRQACILIQKRVRGWLQRRRFLSMRRAALTVQQYFRGQRTVRYSCLLPARSWSFYICHVLSPFCFNRVLESHFQSQKEIYEKEIEGLNFKVEHLSQDINHLQKLFREENDINDGIRLEVSRLTSENLVRSRCRGTTQKLKSQGSNKGGHVRWHLHKALSLPAGLVCKETMTLLSADLKPRGVVVNMIPGLPAHILFMCVRYADYLNNADMLKSFMNVTIDGIKQVVKEHSEDFEMLSFWLSNTYYFLNCLKQYSGEEEFMKYNTARQNKNCLKHFDLSEYRQILSDLAIRIYHQFIIVMENNIQHMIVPGMLEYESLQGISGLKPTGFRKRSSSIDDTDTYTMTSILQQLSYFYSTMCQNGLDSELLKQAVKQLFFLIGAVTLNSLFLRKDMCSCRKGMQIRCNISYLEEWLKDKNLQSSNAKETLEPLSQAAWLLQVKKITDDDAKEICEHCTSLSTVQVMNHLFPSGRTDSIGLPFHKSSIPQQSTSSLLMLDTKHLFQVTFPFTPSPHALELIQVPSSFKLGFLTRV</sequence>
<dbReference type="Gene3D" id="1.10.10.820">
    <property type="match status" value="1"/>
</dbReference>
<dbReference type="GO" id="GO:0000146">
    <property type="term" value="F:microfilament motor activity"/>
    <property type="evidence" value="ECO:0007669"/>
    <property type="project" value="TreeGrafter"/>
</dbReference>
<dbReference type="Gene3D" id="3.40.850.10">
    <property type="entry name" value="Kinesin motor domain"/>
    <property type="match status" value="2"/>
</dbReference>
<evidence type="ECO:0000256" key="9">
    <source>
        <dbReference type="PROSITE-ProRule" id="PRU00782"/>
    </source>
</evidence>
<dbReference type="PRINTS" id="PR00193">
    <property type="entry name" value="MYOSINHEAVY"/>
</dbReference>
<evidence type="ECO:0000313" key="12">
    <source>
        <dbReference type="Ensembl" id="ENSCCEP00000014781.1"/>
    </source>
</evidence>
<dbReference type="CDD" id="cd01380">
    <property type="entry name" value="MYSc_Myo5"/>
    <property type="match status" value="1"/>
</dbReference>
<dbReference type="GO" id="GO:0016459">
    <property type="term" value="C:myosin complex"/>
    <property type="evidence" value="ECO:0007669"/>
    <property type="project" value="UniProtKB-KW"/>
</dbReference>
<dbReference type="GO" id="GO:0007015">
    <property type="term" value="P:actin filament organization"/>
    <property type="evidence" value="ECO:0007669"/>
    <property type="project" value="TreeGrafter"/>
</dbReference>
<evidence type="ECO:0000256" key="7">
    <source>
        <dbReference type="ARBA" id="ARBA00023175"/>
    </source>
</evidence>